<dbReference type="EMBL" id="BAABBY010000005">
    <property type="protein sequence ID" value="GAA4204011.1"/>
    <property type="molecule type" value="Genomic_DNA"/>
</dbReference>
<sequence>MDEKRLFEACFSLAEDLTWEKITSPLEKLPEQMEELSQMTEKFVEIAKRNFYMVENLPDGEVVLISAIKFLNAHAIPPLRGNYDWFNNSLWMLLELSNPTGWVGQEGLPFLLRARNGIEQLIDSANQTEED</sequence>
<accession>A0ABP8BD38</accession>
<organism evidence="1 2">
    <name type="scientific">Pedobacter jeongneungensis</name>
    <dbReference type="NCBI Taxonomy" id="947309"/>
    <lineage>
        <taxon>Bacteria</taxon>
        <taxon>Pseudomonadati</taxon>
        <taxon>Bacteroidota</taxon>
        <taxon>Sphingobacteriia</taxon>
        <taxon>Sphingobacteriales</taxon>
        <taxon>Sphingobacteriaceae</taxon>
        <taxon>Pedobacter</taxon>
    </lineage>
</organism>
<protein>
    <submittedName>
        <fullName evidence="1">Uncharacterized protein</fullName>
    </submittedName>
</protein>
<dbReference type="RefSeq" id="WP_344851425.1">
    <property type="nucleotide sequence ID" value="NZ_BAABBY010000005.1"/>
</dbReference>
<proteinExistence type="predicted"/>
<comment type="caution">
    <text evidence="1">The sequence shown here is derived from an EMBL/GenBank/DDBJ whole genome shotgun (WGS) entry which is preliminary data.</text>
</comment>
<reference evidence="2" key="1">
    <citation type="journal article" date="2019" name="Int. J. Syst. Evol. Microbiol.">
        <title>The Global Catalogue of Microorganisms (GCM) 10K type strain sequencing project: providing services to taxonomists for standard genome sequencing and annotation.</title>
        <authorList>
            <consortium name="The Broad Institute Genomics Platform"/>
            <consortium name="The Broad Institute Genome Sequencing Center for Infectious Disease"/>
            <person name="Wu L."/>
            <person name="Ma J."/>
        </authorList>
    </citation>
    <scope>NUCLEOTIDE SEQUENCE [LARGE SCALE GENOMIC DNA]</scope>
    <source>
        <strain evidence="2">JCM 17626</strain>
    </source>
</reference>
<gene>
    <name evidence="1" type="ORF">GCM10022289_21150</name>
</gene>
<evidence type="ECO:0000313" key="2">
    <source>
        <dbReference type="Proteomes" id="UP001501772"/>
    </source>
</evidence>
<keyword evidence="2" id="KW-1185">Reference proteome</keyword>
<name>A0ABP8BD38_9SPHI</name>
<dbReference type="Proteomes" id="UP001501772">
    <property type="component" value="Unassembled WGS sequence"/>
</dbReference>
<evidence type="ECO:0000313" key="1">
    <source>
        <dbReference type="EMBL" id="GAA4204011.1"/>
    </source>
</evidence>